<dbReference type="RefSeq" id="WP_143095243.1">
    <property type="nucleotide sequence ID" value="NZ_FOXH01000009.1"/>
</dbReference>
<evidence type="ECO:0000313" key="3">
    <source>
        <dbReference type="Proteomes" id="UP000199306"/>
    </source>
</evidence>
<keyword evidence="1" id="KW-0472">Membrane</keyword>
<name>A0A1I5VBZ0_9BACT</name>
<dbReference type="EMBL" id="FOXH01000009">
    <property type="protein sequence ID" value="SFQ05005.1"/>
    <property type="molecule type" value="Genomic_DNA"/>
</dbReference>
<dbReference type="STRING" id="1079859.SAMN04515674_10931"/>
<feature type="transmembrane region" description="Helical" evidence="1">
    <location>
        <begin position="43"/>
        <end position="64"/>
    </location>
</feature>
<evidence type="ECO:0000313" key="2">
    <source>
        <dbReference type="EMBL" id="SFQ05005.1"/>
    </source>
</evidence>
<dbReference type="Proteomes" id="UP000199306">
    <property type="component" value="Unassembled WGS sequence"/>
</dbReference>
<keyword evidence="1" id="KW-0812">Transmembrane</keyword>
<keyword evidence="3" id="KW-1185">Reference proteome</keyword>
<proteinExistence type="predicted"/>
<reference evidence="2 3" key="1">
    <citation type="submission" date="2016-10" db="EMBL/GenBank/DDBJ databases">
        <authorList>
            <person name="de Groot N.N."/>
        </authorList>
    </citation>
    <scope>NUCLEOTIDE SEQUENCE [LARGE SCALE GENOMIC DNA]</scope>
    <source>
        <strain evidence="3">E92,LMG 26720,CCM 7988</strain>
    </source>
</reference>
<dbReference type="OrthoDB" id="10002510at2"/>
<dbReference type="AlphaFoldDB" id="A0A1I5VBZ0"/>
<keyword evidence="1" id="KW-1133">Transmembrane helix</keyword>
<gene>
    <name evidence="2" type="ORF">SAMN04515674_10931</name>
</gene>
<accession>A0A1I5VBZ0</accession>
<organism evidence="2 3">
    <name type="scientific">Pseudarcicella hirudinis</name>
    <dbReference type="NCBI Taxonomy" id="1079859"/>
    <lineage>
        <taxon>Bacteria</taxon>
        <taxon>Pseudomonadati</taxon>
        <taxon>Bacteroidota</taxon>
        <taxon>Cytophagia</taxon>
        <taxon>Cytophagales</taxon>
        <taxon>Flectobacillaceae</taxon>
        <taxon>Pseudarcicella</taxon>
    </lineage>
</organism>
<evidence type="ECO:0000256" key="1">
    <source>
        <dbReference type="SAM" id="Phobius"/>
    </source>
</evidence>
<protein>
    <submittedName>
        <fullName evidence="2">Uncharacterized protein</fullName>
    </submittedName>
</protein>
<sequence length="69" mass="8006">MFKRKLLETLLEGTGVILPPALSFKEQVFEILEINSERKFQRVFLLFHLLSIILLTGSILWKIYSKALA</sequence>